<protein>
    <submittedName>
        <fullName evidence="3">CapA family protein</fullName>
    </submittedName>
</protein>
<dbReference type="SMART" id="SM00854">
    <property type="entry name" value="PGA_cap"/>
    <property type="match status" value="1"/>
</dbReference>
<comment type="similarity">
    <text evidence="1">Belongs to the CapA family.</text>
</comment>
<accession>A0A7Y0PNV5</accession>
<name>A0A7Y0PNV5_9BACI</name>
<dbReference type="AlphaFoldDB" id="A0A7Y0PNV5"/>
<dbReference type="Pfam" id="PF09587">
    <property type="entry name" value="PGA_cap"/>
    <property type="match status" value="1"/>
</dbReference>
<dbReference type="Proteomes" id="UP000588491">
    <property type="component" value="Unassembled WGS sequence"/>
</dbReference>
<gene>
    <name evidence="3" type="ORF">HHU08_21280</name>
</gene>
<organism evidence="3 4">
    <name type="scientific">Niallia alba</name>
    <dbReference type="NCBI Taxonomy" id="2729105"/>
    <lineage>
        <taxon>Bacteria</taxon>
        <taxon>Bacillati</taxon>
        <taxon>Bacillota</taxon>
        <taxon>Bacilli</taxon>
        <taxon>Bacillales</taxon>
        <taxon>Bacillaceae</taxon>
        <taxon>Niallia</taxon>
    </lineage>
</organism>
<dbReference type="InterPro" id="IPR052169">
    <property type="entry name" value="CW_Biosynth-Accessory"/>
</dbReference>
<feature type="domain" description="Capsule synthesis protein CapA" evidence="2">
    <location>
        <begin position="6"/>
        <end position="317"/>
    </location>
</feature>
<proteinExistence type="inferred from homology"/>
<evidence type="ECO:0000256" key="1">
    <source>
        <dbReference type="ARBA" id="ARBA00005662"/>
    </source>
</evidence>
<dbReference type="InterPro" id="IPR019079">
    <property type="entry name" value="Capsule_synth_CapA"/>
</dbReference>
<keyword evidence="4" id="KW-1185">Reference proteome</keyword>
<sequence>MQDMITFAATGDSFITRKLPAKNKSYKEIADIINQADFRFTNLEVTLHQNEGIPGAVSGGTWAMGSPELLSDLRNYGFNTLAWANNHTLDYSIDGLKATEKYLNQSGFVHAGAGQNMAYASEPRYLEAETGRVALISATSTFHESWVAGEQRPDMIGRPGINPLRYNTIHQITSENMNTLKKIASATYINATQELSIKEGFRLRRNDGIYSFGEYLFEESNEEGQSTTPDEQDMKRIIRSIKQAKRQAHYIIVSIHAHEMRKGEKELPAQFLEEFARVCIDEGAHAVIGHGPHVLRGIEIYKNRPIFYSLGNFIFQNDTVPYLPTDFYEKYQLSHTDNVADALDKRSKNNTIGFGINHKIWESVIPVWTMEKGELIELKLYPVELGYGKDRYERGWPVLSDNQDILLRLAKLSEPYGTKINIEGNIGVIRLNEKITAAKIDRIFL</sequence>
<dbReference type="RefSeq" id="WP_016203508.1">
    <property type="nucleotide sequence ID" value="NZ_JABBPK010000001.1"/>
</dbReference>
<dbReference type="SUPFAM" id="SSF56300">
    <property type="entry name" value="Metallo-dependent phosphatases"/>
    <property type="match status" value="1"/>
</dbReference>
<dbReference type="PANTHER" id="PTHR33393:SF13">
    <property type="entry name" value="PGA BIOSYNTHESIS PROTEIN CAPA"/>
    <property type="match status" value="1"/>
</dbReference>
<dbReference type="EMBL" id="JABBPK010000001">
    <property type="protein sequence ID" value="NMO79472.1"/>
    <property type="molecule type" value="Genomic_DNA"/>
</dbReference>
<reference evidence="3 4" key="1">
    <citation type="submission" date="2020-04" db="EMBL/GenBank/DDBJ databases">
        <title>Bacillus sp. UniB3 isolated from commercial digestive syrup.</title>
        <authorList>
            <person name="Thorat V."/>
            <person name="Kirdat K."/>
            <person name="Tiwarekar B."/>
            <person name="Yadav A."/>
        </authorList>
    </citation>
    <scope>NUCLEOTIDE SEQUENCE [LARGE SCALE GENOMIC DNA]</scope>
    <source>
        <strain evidence="3 4">UniB3</strain>
    </source>
</reference>
<comment type="caution">
    <text evidence="3">The sequence shown here is derived from an EMBL/GenBank/DDBJ whole genome shotgun (WGS) entry which is preliminary data.</text>
</comment>
<dbReference type="CDD" id="cd07381">
    <property type="entry name" value="MPP_CapA"/>
    <property type="match status" value="1"/>
</dbReference>
<evidence type="ECO:0000259" key="2">
    <source>
        <dbReference type="SMART" id="SM00854"/>
    </source>
</evidence>
<dbReference type="InterPro" id="IPR029052">
    <property type="entry name" value="Metallo-depent_PP-like"/>
</dbReference>
<evidence type="ECO:0000313" key="3">
    <source>
        <dbReference type="EMBL" id="NMO79472.1"/>
    </source>
</evidence>
<dbReference type="PANTHER" id="PTHR33393">
    <property type="entry name" value="POLYGLUTAMINE SYNTHESIS ACCESSORY PROTEIN RV0574C-RELATED"/>
    <property type="match status" value="1"/>
</dbReference>
<evidence type="ECO:0000313" key="4">
    <source>
        <dbReference type="Proteomes" id="UP000588491"/>
    </source>
</evidence>